<evidence type="ECO:0000313" key="2">
    <source>
        <dbReference type="Proteomes" id="UP000003729"/>
    </source>
</evidence>
<organism evidence="1 2">
    <name type="scientific">Providencia alcalifaciens DSM 30120</name>
    <dbReference type="NCBI Taxonomy" id="520999"/>
    <lineage>
        <taxon>Bacteria</taxon>
        <taxon>Pseudomonadati</taxon>
        <taxon>Pseudomonadota</taxon>
        <taxon>Gammaproteobacteria</taxon>
        <taxon>Enterobacterales</taxon>
        <taxon>Morganellaceae</taxon>
        <taxon>Providencia</taxon>
    </lineage>
</organism>
<dbReference type="Proteomes" id="UP000003729">
    <property type="component" value="Unassembled WGS sequence"/>
</dbReference>
<reference evidence="1 2" key="1">
    <citation type="submission" date="2008-10" db="EMBL/GenBank/DDBJ databases">
        <title>Draft genome sequence of Providencia alcalifaciens (DSM 30120).</title>
        <authorList>
            <person name="Sudarsanam P."/>
            <person name="Ley R."/>
            <person name="Guruge J."/>
            <person name="Turnbaugh P.J."/>
            <person name="Mahowald M."/>
            <person name="Liep D."/>
            <person name="Gordon J."/>
        </authorList>
    </citation>
    <scope>NUCLEOTIDE SEQUENCE [LARGE SCALE GENOMIC DNA]</scope>
    <source>
        <strain evidence="1 2">DSM 30120</strain>
    </source>
</reference>
<gene>
    <name evidence="1" type="ORF">PROVALCAL_02045</name>
</gene>
<dbReference type="eggNOG" id="ENOG5031KKH">
    <property type="taxonomic scope" value="Bacteria"/>
</dbReference>
<accession>B6XFB3</accession>
<reference evidence="1 2" key="2">
    <citation type="submission" date="2008-10" db="EMBL/GenBank/DDBJ databases">
        <authorList>
            <person name="Fulton L."/>
            <person name="Clifton S."/>
            <person name="Fulton B."/>
            <person name="Xu J."/>
            <person name="Minx P."/>
            <person name="Pepin K.H."/>
            <person name="Johnson M."/>
            <person name="Bhonagiri V."/>
            <person name="Nash W.E."/>
            <person name="Mardis E.R."/>
            <person name="Wilson R.K."/>
        </authorList>
    </citation>
    <scope>NUCLEOTIDE SEQUENCE [LARGE SCALE GENOMIC DNA]</scope>
    <source>
        <strain evidence="1 2">DSM 30120</strain>
    </source>
</reference>
<name>B6XFB3_9GAMM</name>
<evidence type="ECO:0000313" key="1">
    <source>
        <dbReference type="EMBL" id="EEB45672.1"/>
    </source>
</evidence>
<protein>
    <submittedName>
        <fullName evidence="1">Uncharacterized protein</fullName>
    </submittedName>
</protein>
<dbReference type="EMBL" id="ABXW01000047">
    <property type="protein sequence ID" value="EEB45672.1"/>
    <property type="molecule type" value="Genomic_DNA"/>
</dbReference>
<sequence>MILIHELKITIRDPIIMAILMKKANMNSSLLEIVHKGFHFPPQNAVAY</sequence>
<dbReference type="AlphaFoldDB" id="B6XFB3"/>
<comment type="caution">
    <text evidence="1">The sequence shown here is derived from an EMBL/GenBank/DDBJ whole genome shotgun (WGS) entry which is preliminary data.</text>
</comment>
<proteinExistence type="predicted"/>